<dbReference type="InterPro" id="IPR003616">
    <property type="entry name" value="Post-SET_dom"/>
</dbReference>
<dbReference type="OrthoDB" id="308383at2759"/>
<evidence type="ECO:0000256" key="6">
    <source>
        <dbReference type="ARBA" id="ARBA00023125"/>
    </source>
</evidence>
<dbReference type="GO" id="GO:0042800">
    <property type="term" value="F:histone H3K4 methyltransferase activity"/>
    <property type="evidence" value="ECO:0007669"/>
    <property type="project" value="TreeGrafter"/>
</dbReference>
<evidence type="ECO:0000256" key="1">
    <source>
        <dbReference type="ARBA" id="ARBA00022603"/>
    </source>
</evidence>
<keyword evidence="1 10" id="KW-0489">Methyltransferase</keyword>
<dbReference type="FunFam" id="2.170.270.10:FF:000004">
    <property type="entry name" value="Histone-lysine N-methyltransferase"/>
    <property type="match status" value="1"/>
</dbReference>
<dbReference type="PROSITE" id="PS50868">
    <property type="entry name" value="POST_SET"/>
    <property type="match status" value="1"/>
</dbReference>
<dbReference type="Gene3D" id="2.170.270.10">
    <property type="entry name" value="SET domain"/>
    <property type="match status" value="1"/>
</dbReference>
<evidence type="ECO:0000256" key="2">
    <source>
        <dbReference type="ARBA" id="ARBA00022679"/>
    </source>
</evidence>
<keyword evidence="5" id="KW-0103">Bromodomain</keyword>
<comment type="caution">
    <text evidence="10">The sequence shown here is derived from an EMBL/GenBank/DDBJ whole genome shotgun (WGS) entry which is preliminary data.</text>
</comment>
<dbReference type="Proteomes" id="UP000094527">
    <property type="component" value="Unassembled WGS sequence"/>
</dbReference>
<evidence type="ECO:0000313" key="11">
    <source>
        <dbReference type="Proteomes" id="UP000094527"/>
    </source>
</evidence>
<dbReference type="AlphaFoldDB" id="A0A1D2NG96"/>
<dbReference type="PROSITE" id="PS50280">
    <property type="entry name" value="SET"/>
    <property type="match status" value="1"/>
</dbReference>
<sequence length="316" mass="36381">MRSTMQLSNLRHEATNLLVALILVMQGLPGCLYLRVFQNQDCHLSLSQRSRNLIIVGDELTLANSFRMLGITHRSVQYLIEQLPGMIKVGDRHTFKYSHRPYVDPDNEDLPAIVNAAGCARSEGFKGRKPFDMFGFLASHHREVSMSCNLPEETLRNQGLPLAMRFRDLRGNWTKARERFVVLHSHIHGRGLYARCDMEKGDIIIEYAGELIRPSLTDLREKYYESRGIGCYMFRINDTEVIDATLKGNAARFINHSCEPNCEAKTVRILGKNHILIFALRKIFKGEELTYDYKFEREEKKIPCSCGASRCRKYMN</sequence>
<keyword evidence="11" id="KW-1185">Reference proteome</keyword>
<protein>
    <submittedName>
        <fullName evidence="10">Histone-lysine N-methyltransferase trithorax</fullName>
    </submittedName>
</protein>
<organism evidence="10 11">
    <name type="scientific">Orchesella cincta</name>
    <name type="common">Springtail</name>
    <name type="synonym">Podura cincta</name>
    <dbReference type="NCBI Taxonomy" id="48709"/>
    <lineage>
        <taxon>Eukaryota</taxon>
        <taxon>Metazoa</taxon>
        <taxon>Ecdysozoa</taxon>
        <taxon>Arthropoda</taxon>
        <taxon>Hexapoda</taxon>
        <taxon>Collembola</taxon>
        <taxon>Entomobryomorpha</taxon>
        <taxon>Entomobryoidea</taxon>
        <taxon>Orchesellidae</taxon>
        <taxon>Orchesellinae</taxon>
        <taxon>Orchesella</taxon>
    </lineage>
</organism>
<dbReference type="GO" id="GO:0045893">
    <property type="term" value="P:positive regulation of DNA-templated transcription"/>
    <property type="evidence" value="ECO:0007669"/>
    <property type="project" value="TreeGrafter"/>
</dbReference>
<dbReference type="EMBL" id="LJIJ01000048">
    <property type="protein sequence ID" value="ODN04290.1"/>
    <property type="molecule type" value="Genomic_DNA"/>
</dbReference>
<dbReference type="STRING" id="48709.A0A1D2NG96"/>
<dbReference type="Pfam" id="PF00856">
    <property type="entry name" value="SET"/>
    <property type="match status" value="1"/>
</dbReference>
<evidence type="ECO:0000256" key="4">
    <source>
        <dbReference type="ARBA" id="ARBA00023015"/>
    </source>
</evidence>
<evidence type="ECO:0000313" key="10">
    <source>
        <dbReference type="EMBL" id="ODN04290.1"/>
    </source>
</evidence>
<reference evidence="10 11" key="1">
    <citation type="journal article" date="2016" name="Genome Biol. Evol.">
        <title>Gene Family Evolution Reflects Adaptation to Soil Environmental Stressors in the Genome of the Collembolan Orchesella cincta.</title>
        <authorList>
            <person name="Faddeeva-Vakhrusheva A."/>
            <person name="Derks M.F."/>
            <person name="Anvar S.Y."/>
            <person name="Agamennone V."/>
            <person name="Suring W."/>
            <person name="Smit S."/>
            <person name="van Straalen N.M."/>
            <person name="Roelofs D."/>
        </authorList>
    </citation>
    <scope>NUCLEOTIDE SEQUENCE [LARGE SCALE GENOMIC DNA]</scope>
    <source>
        <tissue evidence="10">Mixed pool</tissue>
    </source>
</reference>
<dbReference type="GO" id="GO:0032259">
    <property type="term" value="P:methylation"/>
    <property type="evidence" value="ECO:0007669"/>
    <property type="project" value="UniProtKB-KW"/>
</dbReference>
<dbReference type="SUPFAM" id="SSF82199">
    <property type="entry name" value="SET domain"/>
    <property type="match status" value="1"/>
</dbReference>
<keyword evidence="2 10" id="KW-0808">Transferase</keyword>
<dbReference type="PANTHER" id="PTHR45838">
    <property type="entry name" value="HISTONE-LYSINE-N-METHYLTRANSFERASE 2 KMT2 FAMILY MEMBER"/>
    <property type="match status" value="1"/>
</dbReference>
<dbReference type="GO" id="GO:0003677">
    <property type="term" value="F:DNA binding"/>
    <property type="evidence" value="ECO:0007669"/>
    <property type="project" value="UniProtKB-KW"/>
</dbReference>
<proteinExistence type="predicted"/>
<feature type="domain" description="Post-SET" evidence="9">
    <location>
        <begin position="300"/>
        <end position="316"/>
    </location>
</feature>
<dbReference type="InterPro" id="IPR046341">
    <property type="entry name" value="SET_dom_sf"/>
</dbReference>
<keyword evidence="4" id="KW-0805">Transcription regulation</keyword>
<accession>A0A1D2NG96</accession>
<dbReference type="GO" id="GO:0035097">
    <property type="term" value="C:histone methyltransferase complex"/>
    <property type="evidence" value="ECO:0007669"/>
    <property type="project" value="TreeGrafter"/>
</dbReference>
<evidence type="ECO:0000259" key="8">
    <source>
        <dbReference type="PROSITE" id="PS50280"/>
    </source>
</evidence>
<dbReference type="OMA" id="HIMFEIT"/>
<keyword evidence="6" id="KW-0238">DNA-binding</keyword>
<keyword evidence="3" id="KW-0949">S-adenosyl-L-methionine</keyword>
<dbReference type="SMART" id="SM00317">
    <property type="entry name" value="SET"/>
    <property type="match status" value="1"/>
</dbReference>
<dbReference type="InterPro" id="IPR001214">
    <property type="entry name" value="SET_dom"/>
</dbReference>
<gene>
    <name evidence="10" type="ORF">Ocin01_02366</name>
</gene>
<feature type="domain" description="SET" evidence="8">
    <location>
        <begin position="178"/>
        <end position="294"/>
    </location>
</feature>
<dbReference type="SMART" id="SM00508">
    <property type="entry name" value="PostSET"/>
    <property type="match status" value="1"/>
</dbReference>
<keyword evidence="7" id="KW-0804">Transcription</keyword>
<evidence type="ECO:0000256" key="7">
    <source>
        <dbReference type="ARBA" id="ARBA00023163"/>
    </source>
</evidence>
<name>A0A1D2NG96_ORCCI</name>
<evidence type="ECO:0000256" key="5">
    <source>
        <dbReference type="ARBA" id="ARBA00023117"/>
    </source>
</evidence>
<evidence type="ECO:0000256" key="3">
    <source>
        <dbReference type="ARBA" id="ARBA00022691"/>
    </source>
</evidence>
<dbReference type="PANTHER" id="PTHR45838:SF4">
    <property type="entry name" value="HISTONE-LYSINE N-METHYLTRANSFERASE TRITHORAX"/>
    <property type="match status" value="1"/>
</dbReference>
<evidence type="ECO:0000259" key="9">
    <source>
        <dbReference type="PROSITE" id="PS50868"/>
    </source>
</evidence>